<organism evidence="2 5">
    <name type="scientific">Winslowiella iniecta</name>
    <dbReference type="NCBI Taxonomy" id="1560201"/>
    <lineage>
        <taxon>Bacteria</taxon>
        <taxon>Pseudomonadati</taxon>
        <taxon>Pseudomonadota</taxon>
        <taxon>Gammaproteobacteria</taxon>
        <taxon>Enterobacterales</taxon>
        <taxon>Erwiniaceae</taxon>
        <taxon>Winslowiella</taxon>
    </lineage>
</organism>
<keyword evidence="5" id="KW-1185">Reference proteome</keyword>
<dbReference type="AlphaFoldDB" id="A0A0L7SX82"/>
<evidence type="ECO:0000313" key="3">
    <source>
        <dbReference type="EMBL" id="KOC88122.1"/>
    </source>
</evidence>
<gene>
    <name evidence="2" type="ORF">NG42_19925</name>
    <name evidence="3" type="ORF">NG43_20745</name>
</gene>
<proteinExistence type="predicted"/>
<dbReference type="EMBL" id="JRXE01000037">
    <property type="protein sequence ID" value="KOC87551.1"/>
    <property type="molecule type" value="Genomic_DNA"/>
</dbReference>
<dbReference type="STRING" id="1560201.NG42_19925"/>
<protein>
    <submittedName>
        <fullName evidence="2">Uncharacterized protein</fullName>
    </submittedName>
</protein>
<sequence length="63" mass="7030">MRCRMLTVTSPAILFLPPRPVVNLCTFAAKSNAANFLPNSTGFVMLLYALGYGMTWKLLMMIM</sequence>
<comment type="caution">
    <text evidence="2">The sequence shown here is derived from an EMBL/GenBank/DDBJ whole genome shotgun (WGS) entry which is preliminary data.</text>
</comment>
<accession>A0A0L7SX82</accession>
<evidence type="ECO:0000313" key="2">
    <source>
        <dbReference type="EMBL" id="KOC87551.1"/>
    </source>
</evidence>
<evidence type="ECO:0000256" key="1">
    <source>
        <dbReference type="SAM" id="Phobius"/>
    </source>
</evidence>
<reference evidence="4 5" key="1">
    <citation type="journal article" date="2015" name="Int. J. Syst. Evol. Microbiol.">
        <title>Erwinia iniecta sp. nov., isolated from Russian wheat aphids (Diuraphis noxia).</title>
        <authorList>
            <person name="Campillo T."/>
            <person name="Luna E."/>
            <person name="Portier P."/>
            <person name="Fischer-Le Saux M."/>
            <person name="Lapitan N."/>
            <person name="Tisserat N.A."/>
            <person name="Leach J.E."/>
        </authorList>
    </citation>
    <scope>NUCLEOTIDE SEQUENCE [LARGE SCALE GENOMIC DNA]</scope>
    <source>
        <strain evidence="2 5">B120</strain>
        <strain evidence="3 4">B149</strain>
    </source>
</reference>
<name>A0A0L7SX82_9GAMM</name>
<keyword evidence="1" id="KW-0472">Membrane</keyword>
<dbReference type="Proteomes" id="UP000037088">
    <property type="component" value="Unassembled WGS sequence"/>
</dbReference>
<evidence type="ECO:0000313" key="5">
    <source>
        <dbReference type="Proteomes" id="UP000037088"/>
    </source>
</evidence>
<keyword evidence="1" id="KW-0812">Transmembrane</keyword>
<keyword evidence="1" id="KW-1133">Transmembrane helix</keyword>
<dbReference type="Proteomes" id="UP000036851">
    <property type="component" value="Unassembled WGS sequence"/>
</dbReference>
<evidence type="ECO:0000313" key="4">
    <source>
        <dbReference type="Proteomes" id="UP000036851"/>
    </source>
</evidence>
<dbReference type="EMBL" id="JRXF01000052">
    <property type="protein sequence ID" value="KOC88122.1"/>
    <property type="molecule type" value="Genomic_DNA"/>
</dbReference>
<feature type="transmembrane region" description="Helical" evidence="1">
    <location>
        <begin position="40"/>
        <end position="59"/>
    </location>
</feature>